<accession>A0A4C1XQA4</accession>
<protein>
    <submittedName>
        <fullName evidence="1">Uncharacterized protein</fullName>
    </submittedName>
</protein>
<name>A0A4C1XQA4_EUMVA</name>
<reference evidence="1 2" key="1">
    <citation type="journal article" date="2019" name="Commun. Biol.">
        <title>The bagworm genome reveals a unique fibroin gene that provides high tensile strength.</title>
        <authorList>
            <person name="Kono N."/>
            <person name="Nakamura H."/>
            <person name="Ohtoshi R."/>
            <person name="Tomita M."/>
            <person name="Numata K."/>
            <person name="Arakawa K."/>
        </authorList>
    </citation>
    <scope>NUCLEOTIDE SEQUENCE [LARGE SCALE GENOMIC DNA]</scope>
</reference>
<sequence>MARIRCRAVNKSRRHVCLTGDSCQPRARLRDPPRRDYVIKFRNRGIGDLECQSSTLAHRGSEAADDRR</sequence>
<evidence type="ECO:0000313" key="2">
    <source>
        <dbReference type="Proteomes" id="UP000299102"/>
    </source>
</evidence>
<gene>
    <name evidence="1" type="ORF">EVAR_49033_1</name>
</gene>
<evidence type="ECO:0000313" key="1">
    <source>
        <dbReference type="EMBL" id="GBP65233.1"/>
    </source>
</evidence>
<proteinExistence type="predicted"/>
<dbReference type="EMBL" id="BGZK01000923">
    <property type="protein sequence ID" value="GBP65233.1"/>
    <property type="molecule type" value="Genomic_DNA"/>
</dbReference>
<dbReference type="AlphaFoldDB" id="A0A4C1XQA4"/>
<keyword evidence="2" id="KW-1185">Reference proteome</keyword>
<organism evidence="1 2">
    <name type="scientific">Eumeta variegata</name>
    <name type="common">Bagworm moth</name>
    <name type="synonym">Eumeta japonica</name>
    <dbReference type="NCBI Taxonomy" id="151549"/>
    <lineage>
        <taxon>Eukaryota</taxon>
        <taxon>Metazoa</taxon>
        <taxon>Ecdysozoa</taxon>
        <taxon>Arthropoda</taxon>
        <taxon>Hexapoda</taxon>
        <taxon>Insecta</taxon>
        <taxon>Pterygota</taxon>
        <taxon>Neoptera</taxon>
        <taxon>Endopterygota</taxon>
        <taxon>Lepidoptera</taxon>
        <taxon>Glossata</taxon>
        <taxon>Ditrysia</taxon>
        <taxon>Tineoidea</taxon>
        <taxon>Psychidae</taxon>
        <taxon>Oiketicinae</taxon>
        <taxon>Eumeta</taxon>
    </lineage>
</organism>
<comment type="caution">
    <text evidence="1">The sequence shown here is derived from an EMBL/GenBank/DDBJ whole genome shotgun (WGS) entry which is preliminary data.</text>
</comment>
<dbReference type="Proteomes" id="UP000299102">
    <property type="component" value="Unassembled WGS sequence"/>
</dbReference>